<sequence length="305" mass="33376">MAKPIDPRAEIGRVRLRVKNLETALAFYSGTLGFPVSHRIGDSTALLSASATHPHVALTTTGTVPSGTEPALSTLQQFAIRYPDREAFADAARRLRAAGVTIDSAADHGSGEALYVRDPDGHRLELYWDRPRSEWPRQPDGTLAATSAPLDLDALIAAAGAAARTDEPSSSYAIMTDANRARLRDLRGKLLQLHKVLLDDTRVAYEMDRGRVPSNATLLQLVINDPWFAWLHSLSELVVRIDETVDPDSPATDADAATLIDQVEKLLTASENGEGFHRRYFDALQRQPAVVMAHADVRRAIKAMR</sequence>
<dbReference type="Pfam" id="PF00903">
    <property type="entry name" value="Glyoxalase"/>
    <property type="match status" value="1"/>
</dbReference>
<dbReference type="AlphaFoldDB" id="E3T666"/>
<dbReference type="PANTHER" id="PTHR43279">
    <property type="entry name" value="CATECHOL-2,3-DIOXYGENASE"/>
    <property type="match status" value="1"/>
</dbReference>
<dbReference type="InterPro" id="IPR004360">
    <property type="entry name" value="Glyas_Fos-R_dOase_dom"/>
</dbReference>
<dbReference type="SUPFAM" id="SSF54593">
    <property type="entry name" value="Glyoxalase/Bleomycin resistance protein/Dihydroxybiphenyl dioxygenase"/>
    <property type="match status" value="1"/>
</dbReference>
<feature type="domain" description="VOC" evidence="1">
    <location>
        <begin position="10"/>
        <end position="129"/>
    </location>
</feature>
<protein>
    <submittedName>
        <fullName evidence="2">Glyoxalase/bleomycin resistance protein/dioxygenase</fullName>
    </submittedName>
</protein>
<keyword evidence="2" id="KW-0560">Oxidoreductase</keyword>
<dbReference type="GO" id="GO:0051213">
    <property type="term" value="F:dioxygenase activity"/>
    <property type="evidence" value="ECO:0007669"/>
    <property type="project" value="UniProtKB-KW"/>
</dbReference>
<organism evidence="2">
    <name type="scientific">uncultured bacterium 66</name>
    <dbReference type="NCBI Taxonomy" id="698391"/>
    <lineage>
        <taxon>Bacteria</taxon>
        <taxon>environmental samples</taxon>
    </lineage>
</organism>
<accession>E3T666</accession>
<name>E3T666_9BACT</name>
<evidence type="ECO:0000313" key="2">
    <source>
        <dbReference type="EMBL" id="ADC35810.1"/>
    </source>
</evidence>
<proteinExistence type="predicted"/>
<dbReference type="PROSITE" id="PS51819">
    <property type="entry name" value="VOC"/>
    <property type="match status" value="1"/>
</dbReference>
<reference evidence="2" key="1">
    <citation type="submission" date="2009-12" db="EMBL/GenBank/DDBJ databases">
        <authorList>
            <person name="Kielak A."/>
            <person name="van Veen J.A."/>
            <person name="Kowalchuk G.A."/>
        </authorList>
    </citation>
    <scope>NUCLEOTIDE SEQUENCE</scope>
</reference>
<reference evidence="2" key="2">
    <citation type="journal article" date="2010" name="Appl. Environ. Microbiol.">
        <title>Comparative analysis of acidobacterial genomic fragments from terrestrial and aquatic metagenomic libraries, with emphasis on acidobacteria subdivision 6.</title>
        <authorList>
            <person name="Kielak A.M."/>
            <person name="van Veen J.A."/>
            <person name="Kowalchuk G.A."/>
        </authorList>
    </citation>
    <scope>NUCLEOTIDE SEQUENCE</scope>
</reference>
<keyword evidence="2" id="KW-0223">Dioxygenase</keyword>
<dbReference type="InterPro" id="IPR029068">
    <property type="entry name" value="Glyas_Bleomycin-R_OHBP_Dase"/>
</dbReference>
<dbReference type="PANTHER" id="PTHR43279:SF1">
    <property type="entry name" value="CATECHOL-2,3-DIOXYGENASE"/>
    <property type="match status" value="1"/>
</dbReference>
<dbReference type="Gene3D" id="3.10.180.10">
    <property type="entry name" value="2,3-Dihydroxybiphenyl 1,2-Dioxygenase, domain 1"/>
    <property type="match status" value="1"/>
</dbReference>
<dbReference type="EMBL" id="GU260700">
    <property type="protein sequence ID" value="ADC35810.1"/>
    <property type="molecule type" value="Genomic_DNA"/>
</dbReference>
<evidence type="ECO:0000259" key="1">
    <source>
        <dbReference type="PROSITE" id="PS51819"/>
    </source>
</evidence>
<dbReference type="InterPro" id="IPR037523">
    <property type="entry name" value="VOC_core"/>
</dbReference>